<reference evidence="1 2" key="1">
    <citation type="submission" date="2013-07" db="EMBL/GenBank/DDBJ databases">
        <authorList>
            <consortium name="DOE Joint Genome Institute"/>
            <person name="Reeve W."/>
            <person name="Huntemann M."/>
            <person name="Han J."/>
            <person name="Chen A."/>
            <person name="Kyrpides N."/>
            <person name="Mavromatis K."/>
            <person name="Markowitz V."/>
            <person name="Palaniappan K."/>
            <person name="Ivanova N."/>
            <person name="Schaumberg A."/>
            <person name="Pati A."/>
            <person name="Liolios K."/>
            <person name="Nordberg H.P."/>
            <person name="Cantor M.N."/>
            <person name="Hua S.X."/>
            <person name="Woyke T."/>
        </authorList>
    </citation>
    <scope>NUCLEOTIDE SEQUENCE [LARGE SCALE GENOMIC DNA]</scope>
    <source>
        <strain evidence="1 2">DSM 43889</strain>
    </source>
</reference>
<evidence type="ECO:0000313" key="2">
    <source>
        <dbReference type="Proteomes" id="UP000791080"/>
    </source>
</evidence>
<dbReference type="SUPFAM" id="SSF109604">
    <property type="entry name" value="HD-domain/PDEase-like"/>
    <property type="match status" value="1"/>
</dbReference>
<gene>
    <name evidence="1" type="ORF">G443_004435</name>
</gene>
<comment type="caution">
    <text evidence="1">The sequence shown here is derived from an EMBL/GenBank/DDBJ whole genome shotgun (WGS) entry which is preliminary data.</text>
</comment>
<protein>
    <recommendedName>
        <fullName evidence="3">HD domain-containing protein</fullName>
    </recommendedName>
</protein>
<dbReference type="EMBL" id="AUBJ02000001">
    <property type="protein sequence ID" value="MCP2334165.1"/>
    <property type="molecule type" value="Genomic_DNA"/>
</dbReference>
<name>A0ABT1JNR0_ACTCY</name>
<accession>A0ABT1JNR0</accession>
<organism evidence="1 2">
    <name type="scientific">Actinoalloteichus caeruleus DSM 43889</name>
    <dbReference type="NCBI Taxonomy" id="1120930"/>
    <lineage>
        <taxon>Bacteria</taxon>
        <taxon>Bacillati</taxon>
        <taxon>Actinomycetota</taxon>
        <taxon>Actinomycetes</taxon>
        <taxon>Pseudonocardiales</taxon>
        <taxon>Pseudonocardiaceae</taxon>
        <taxon>Actinoalloteichus</taxon>
        <taxon>Actinoalloteichus cyanogriseus</taxon>
    </lineage>
</organism>
<dbReference type="Proteomes" id="UP000791080">
    <property type="component" value="Unassembled WGS sequence"/>
</dbReference>
<evidence type="ECO:0008006" key="3">
    <source>
        <dbReference type="Google" id="ProtNLM"/>
    </source>
</evidence>
<proteinExistence type="predicted"/>
<reference evidence="1 2" key="2">
    <citation type="submission" date="2022-06" db="EMBL/GenBank/DDBJ databases">
        <title>Genomic Encyclopedia of Type Strains, Phase I: the one thousand microbial genomes (KMG-I) project.</title>
        <authorList>
            <person name="Kyrpides N."/>
        </authorList>
    </citation>
    <scope>NUCLEOTIDE SEQUENCE [LARGE SCALE GENOMIC DNA]</scope>
    <source>
        <strain evidence="1 2">DSM 43889</strain>
    </source>
</reference>
<dbReference type="RefSeq" id="WP_051313863.1">
    <property type="nucleotide sequence ID" value="NZ_AUBJ02000001.1"/>
</dbReference>
<sequence>MEQVRWAHGVARDRLATTAPGRWRHAQAVGVRAVQIADLYKPDHGLLVAAAVLHCIGYAPDLVDTGFPPVDGARHLRDLGAHPRLCGLVAHHGGAAVEAGLRGLADELAEFPDEPGPTRDALWYCELTVGPNGERRTFDQWIADIEARDPVGSVPRRFLELGRDQLRGAVDRTRERLSHVGLERWDPTVPESA</sequence>
<evidence type="ECO:0000313" key="1">
    <source>
        <dbReference type="EMBL" id="MCP2334165.1"/>
    </source>
</evidence>
<keyword evidence="2" id="KW-1185">Reference proteome</keyword>